<comment type="subcellular location">
    <subcellularLocation>
        <location evidence="6">Cell membrane</location>
        <topology evidence="6">Multi-pass membrane protein</topology>
    </subcellularLocation>
    <subcellularLocation>
        <location evidence="1">Membrane</location>
        <topology evidence="1">Multi-pass membrane protein</topology>
    </subcellularLocation>
</comment>
<accession>A0A9X3NJG0</accession>
<feature type="region of interest" description="Disordered" evidence="7">
    <location>
        <begin position="1"/>
        <end position="28"/>
    </location>
</feature>
<reference evidence="9" key="1">
    <citation type="submission" date="2021-10" db="EMBL/GenBank/DDBJ databases">
        <title>Streptomonospora sp. nov., isolated from mangrove soil.</title>
        <authorList>
            <person name="Chen X."/>
            <person name="Ge X."/>
            <person name="Liu W."/>
        </authorList>
    </citation>
    <scope>NUCLEOTIDE SEQUENCE</scope>
    <source>
        <strain evidence="9">S1-112</strain>
    </source>
</reference>
<dbReference type="PANTHER" id="PTHR30614">
    <property type="entry name" value="MEMBRANE COMPONENT OF AMINO ACID ABC TRANSPORTER"/>
    <property type="match status" value="1"/>
</dbReference>
<sequence length="331" mass="35735">MSTPDDHSANPAGPAGSRPAGGAAAGQSPPEAIKAVPVRHPGRWVAAAVLLLFAAMFVNMLVTNDAFDWPFLFENMFSPPVLVGVRTTLILAAVSLLIGIVIGIVVAIMRLSDNPILVGLGWLYTWFFRAVPRIVLCVLFGNIAILYQTLELGIPFDNYWLPLLGIEGDARFYSVPMATLLSPFVAAVIALSLSQGGYMAEIVRAGLLSVDKGQSEAAQALGMSRGQVLRRITLPQALRVIVPPTGNEASAILKDTSLVSAIPLTTELFFQLQQVGARTFNLFPMLVAACLWYLMITSVLMVGQHYLERSFTRGDRGAQEQVRRIKSRAAS</sequence>
<feature type="domain" description="ABC transmembrane type-1" evidence="8">
    <location>
        <begin position="85"/>
        <end position="304"/>
    </location>
</feature>
<keyword evidence="3" id="KW-0029">Amino-acid transport</keyword>
<feature type="compositionally biased region" description="Low complexity" evidence="7">
    <location>
        <begin position="9"/>
        <end position="28"/>
    </location>
</feature>
<evidence type="ECO:0000256" key="1">
    <source>
        <dbReference type="ARBA" id="ARBA00004141"/>
    </source>
</evidence>
<dbReference type="RefSeq" id="WP_270070222.1">
    <property type="nucleotide sequence ID" value="NZ_JAJAQC010000002.1"/>
</dbReference>
<evidence type="ECO:0000313" key="9">
    <source>
        <dbReference type="EMBL" id="MDA0562929.1"/>
    </source>
</evidence>
<feature type="transmembrane region" description="Helical" evidence="6">
    <location>
        <begin position="130"/>
        <end position="150"/>
    </location>
</feature>
<evidence type="ECO:0000256" key="5">
    <source>
        <dbReference type="ARBA" id="ARBA00023136"/>
    </source>
</evidence>
<comment type="caution">
    <text evidence="9">The sequence shown here is derived from an EMBL/GenBank/DDBJ whole genome shotgun (WGS) entry which is preliminary data.</text>
</comment>
<keyword evidence="2 6" id="KW-0812">Transmembrane</keyword>
<protein>
    <submittedName>
        <fullName evidence="9">Amino acid ABC transporter permease</fullName>
    </submittedName>
</protein>
<keyword evidence="10" id="KW-1185">Reference proteome</keyword>
<name>A0A9X3NJG0_9ACTN</name>
<organism evidence="9 10">
    <name type="scientific">Streptomonospora mangrovi</name>
    <dbReference type="NCBI Taxonomy" id="2883123"/>
    <lineage>
        <taxon>Bacteria</taxon>
        <taxon>Bacillati</taxon>
        <taxon>Actinomycetota</taxon>
        <taxon>Actinomycetes</taxon>
        <taxon>Streptosporangiales</taxon>
        <taxon>Nocardiopsidaceae</taxon>
        <taxon>Streptomonospora</taxon>
    </lineage>
</organism>
<dbReference type="GO" id="GO:0005886">
    <property type="term" value="C:plasma membrane"/>
    <property type="evidence" value="ECO:0007669"/>
    <property type="project" value="UniProtKB-SubCell"/>
</dbReference>
<dbReference type="PROSITE" id="PS50928">
    <property type="entry name" value="ABC_TM1"/>
    <property type="match status" value="1"/>
</dbReference>
<keyword evidence="5 6" id="KW-0472">Membrane</keyword>
<dbReference type="Gene3D" id="1.10.3720.10">
    <property type="entry name" value="MetI-like"/>
    <property type="match status" value="1"/>
</dbReference>
<evidence type="ECO:0000259" key="8">
    <source>
        <dbReference type="PROSITE" id="PS50928"/>
    </source>
</evidence>
<dbReference type="InterPro" id="IPR000515">
    <property type="entry name" value="MetI-like"/>
</dbReference>
<dbReference type="AlphaFoldDB" id="A0A9X3NJG0"/>
<feature type="transmembrane region" description="Helical" evidence="6">
    <location>
        <begin position="170"/>
        <end position="194"/>
    </location>
</feature>
<dbReference type="SUPFAM" id="SSF161098">
    <property type="entry name" value="MetI-like"/>
    <property type="match status" value="1"/>
</dbReference>
<gene>
    <name evidence="9" type="ORF">LG943_01050</name>
</gene>
<comment type="similarity">
    <text evidence="6">Belongs to the binding-protein-dependent transport system permease family.</text>
</comment>
<evidence type="ECO:0000256" key="3">
    <source>
        <dbReference type="ARBA" id="ARBA00022970"/>
    </source>
</evidence>
<evidence type="ECO:0000256" key="4">
    <source>
        <dbReference type="ARBA" id="ARBA00022989"/>
    </source>
</evidence>
<evidence type="ECO:0000256" key="6">
    <source>
        <dbReference type="RuleBase" id="RU363032"/>
    </source>
</evidence>
<keyword evidence="6" id="KW-0813">Transport</keyword>
<dbReference type="InterPro" id="IPR043429">
    <property type="entry name" value="ArtM/GltK/GlnP/TcyL/YhdX-like"/>
</dbReference>
<evidence type="ECO:0000256" key="2">
    <source>
        <dbReference type="ARBA" id="ARBA00022692"/>
    </source>
</evidence>
<dbReference type="EMBL" id="JAJAQC010000002">
    <property type="protein sequence ID" value="MDA0562929.1"/>
    <property type="molecule type" value="Genomic_DNA"/>
</dbReference>
<dbReference type="GO" id="GO:0055085">
    <property type="term" value="P:transmembrane transport"/>
    <property type="evidence" value="ECO:0007669"/>
    <property type="project" value="InterPro"/>
</dbReference>
<dbReference type="Pfam" id="PF00528">
    <property type="entry name" value="BPD_transp_1"/>
    <property type="match status" value="1"/>
</dbReference>
<dbReference type="PANTHER" id="PTHR30614:SF0">
    <property type="entry name" value="L-CYSTINE TRANSPORT SYSTEM PERMEASE PROTEIN TCYL"/>
    <property type="match status" value="1"/>
</dbReference>
<evidence type="ECO:0000256" key="7">
    <source>
        <dbReference type="SAM" id="MobiDB-lite"/>
    </source>
</evidence>
<evidence type="ECO:0000313" key="10">
    <source>
        <dbReference type="Proteomes" id="UP001140076"/>
    </source>
</evidence>
<dbReference type="GO" id="GO:0006865">
    <property type="term" value="P:amino acid transport"/>
    <property type="evidence" value="ECO:0007669"/>
    <property type="project" value="UniProtKB-KW"/>
</dbReference>
<feature type="transmembrane region" description="Helical" evidence="6">
    <location>
        <begin position="282"/>
        <end position="303"/>
    </location>
</feature>
<keyword evidence="4 6" id="KW-1133">Transmembrane helix</keyword>
<proteinExistence type="inferred from homology"/>
<feature type="transmembrane region" description="Helical" evidence="6">
    <location>
        <begin position="44"/>
        <end position="63"/>
    </location>
</feature>
<dbReference type="Proteomes" id="UP001140076">
    <property type="component" value="Unassembled WGS sequence"/>
</dbReference>
<dbReference type="CDD" id="cd06261">
    <property type="entry name" value="TM_PBP2"/>
    <property type="match status" value="1"/>
</dbReference>
<dbReference type="InterPro" id="IPR035906">
    <property type="entry name" value="MetI-like_sf"/>
</dbReference>
<feature type="transmembrane region" description="Helical" evidence="6">
    <location>
        <begin position="83"/>
        <end position="109"/>
    </location>
</feature>